<reference evidence="1" key="1">
    <citation type="submission" date="2024-07" db="EMBL/GenBank/DDBJ databases">
        <title>Metagenome and Metagenome-Assembled Genomes of Archaea from a hot spring from the geothermal field of Los Azufres, Mexico.</title>
        <authorList>
            <person name="Marin-Paredes R."/>
            <person name="Martinez-Romero E."/>
            <person name="Servin-Garciduenas L.E."/>
        </authorList>
    </citation>
    <scope>NUCLEOTIDE SEQUENCE</scope>
</reference>
<proteinExistence type="predicted"/>
<dbReference type="EMBL" id="JZWT02000013">
    <property type="protein sequence ID" value="MFB6490744.1"/>
    <property type="molecule type" value="Genomic_DNA"/>
</dbReference>
<evidence type="ECO:0000313" key="1">
    <source>
        <dbReference type="EMBL" id="MFB6490744.1"/>
    </source>
</evidence>
<protein>
    <submittedName>
        <fullName evidence="1">APC family permease</fullName>
    </submittedName>
</protein>
<comment type="caution">
    <text evidence="1">The sequence shown here is derived from an EMBL/GenBank/DDBJ whole genome shotgun (WGS) entry which is preliminary data.</text>
</comment>
<name>A0ACC6V206_9CREN</name>
<gene>
    <name evidence="1" type="ORF">TU35_005795</name>
</gene>
<dbReference type="Proteomes" id="UP000033636">
    <property type="component" value="Unassembled WGS sequence"/>
</dbReference>
<evidence type="ECO:0000313" key="2">
    <source>
        <dbReference type="Proteomes" id="UP000033636"/>
    </source>
</evidence>
<sequence>MASNVFLRKSSGLVKEAGLWDAVSINVANMSAGVALGAIGFTLSALPSVAGVNLVYASLIAFLLAVPQIIVYTILSSLMPRTGGDYVWLSRALGPRLAWLVNGLVMAFIIESLAYYALVAIAGVYQLQSVLPLLGVNASFGPLAIAAIAVAFFAVPIAANILGTKHGLRLMTTLTTLSIAGLALALALMLATPRPAAETAAASLLPSGYSYGSVAGSYRGPGFLLANTLMVLPFFALFVYPWLNAGPAIGSEIRGKSAVKLNVLVAALLTMTLVTLGFAAMYRAFGFAFTTAALANPDVNSNVNFWTLAMALAGDPALRWIIGITSVAWYLAVLAYGAIVIVRYWFALAFDRVWPSAFAYISPRFKTPIYAHAFDFAVTAALIAAASLLYNTFTALYGALVGPLAYYALVGIAAVAIAARRNGLGRGAKALLAIAGVLQAAVFAYLEYLYVAYPQIWGGNWLAYGVEIGAFALGVAAYAVARAVNLRKGIDISLAYVEIPPD</sequence>
<accession>A0ACC6V206</accession>
<organism evidence="1 2">
    <name type="scientific">Thermoproteus sp. AZ2</name>
    <dbReference type="NCBI Taxonomy" id="1609232"/>
    <lineage>
        <taxon>Archaea</taxon>
        <taxon>Thermoproteota</taxon>
        <taxon>Thermoprotei</taxon>
        <taxon>Thermoproteales</taxon>
        <taxon>Thermoproteaceae</taxon>
        <taxon>Thermoproteus</taxon>
    </lineage>
</organism>